<sequence>MWCPNQDTLEGLDLGAAFVACRWRELFDQYSPDSYHAKLYSLSGLISEAVEIAELQENQAAWGKHLVWVKAEIDERVKTGIESQFCSARHLGMLNKISSSDTSSRIVRLGRVLELEGFSETLEASMREEFRQLDFDSVPSKKKKADQLLTTLGTYAFRRGCNSNDCANISDALDGDAGNVRSWVLGSLEGDESEFDCVVVVDAKDEKTIGSIRAVCERAGICRSVRLPGLPEGKSHVVFRRKTMGLRAIDAAEKLRAEIRSNLNILSL</sequence>
<feature type="non-terminal residue" evidence="1">
    <location>
        <position position="268"/>
    </location>
</feature>
<protein>
    <submittedName>
        <fullName evidence="1">Uncharacterized protein</fullName>
    </submittedName>
</protein>
<dbReference type="Proteomes" id="UP001225316">
    <property type="component" value="Unassembled WGS sequence"/>
</dbReference>
<accession>A0ABU1B058</accession>
<dbReference type="EMBL" id="JARXHW010000128">
    <property type="protein sequence ID" value="MDQ8209721.1"/>
    <property type="molecule type" value="Genomic_DNA"/>
</dbReference>
<gene>
    <name evidence="1" type="ORF">QEH52_19540</name>
</gene>
<keyword evidence="2" id="KW-1185">Reference proteome</keyword>
<reference evidence="1 2" key="1">
    <citation type="submission" date="2023-04" db="EMBL/GenBank/DDBJ databases">
        <title>A novel bacteria isolated from coastal sediment.</title>
        <authorList>
            <person name="Liu X.-J."/>
            <person name="Du Z.-J."/>
        </authorList>
    </citation>
    <scope>NUCLEOTIDE SEQUENCE [LARGE SCALE GENOMIC DNA]</scope>
    <source>
        <strain evidence="1 2">SDUM461003</strain>
    </source>
</reference>
<dbReference type="RefSeq" id="WP_308952639.1">
    <property type="nucleotide sequence ID" value="NZ_JARXHW010000128.1"/>
</dbReference>
<comment type="caution">
    <text evidence="1">The sequence shown here is derived from an EMBL/GenBank/DDBJ whole genome shotgun (WGS) entry which is preliminary data.</text>
</comment>
<proteinExistence type="predicted"/>
<evidence type="ECO:0000313" key="2">
    <source>
        <dbReference type="Proteomes" id="UP001225316"/>
    </source>
</evidence>
<evidence type="ECO:0000313" key="1">
    <source>
        <dbReference type="EMBL" id="MDQ8209721.1"/>
    </source>
</evidence>
<name>A0ABU1B058_9BACT</name>
<organism evidence="1 2">
    <name type="scientific">Thalassobacterium maritimum</name>
    <dbReference type="NCBI Taxonomy" id="3041265"/>
    <lineage>
        <taxon>Bacteria</taxon>
        <taxon>Pseudomonadati</taxon>
        <taxon>Verrucomicrobiota</taxon>
        <taxon>Opitutia</taxon>
        <taxon>Puniceicoccales</taxon>
        <taxon>Coraliomargaritaceae</taxon>
        <taxon>Thalassobacterium</taxon>
    </lineage>
</organism>